<proteinExistence type="predicted"/>
<protein>
    <submittedName>
        <fullName evidence="1">Uncharacterized protein</fullName>
    </submittedName>
</protein>
<keyword evidence="2" id="KW-1185">Reference proteome</keyword>
<dbReference type="EMBL" id="CM045766">
    <property type="protein sequence ID" value="KAI8004321.1"/>
    <property type="molecule type" value="Genomic_DNA"/>
</dbReference>
<organism evidence="1 2">
    <name type="scientific">Camellia lanceoleosa</name>
    <dbReference type="NCBI Taxonomy" id="1840588"/>
    <lineage>
        <taxon>Eukaryota</taxon>
        <taxon>Viridiplantae</taxon>
        <taxon>Streptophyta</taxon>
        <taxon>Embryophyta</taxon>
        <taxon>Tracheophyta</taxon>
        <taxon>Spermatophyta</taxon>
        <taxon>Magnoliopsida</taxon>
        <taxon>eudicotyledons</taxon>
        <taxon>Gunneridae</taxon>
        <taxon>Pentapetalae</taxon>
        <taxon>asterids</taxon>
        <taxon>Ericales</taxon>
        <taxon>Theaceae</taxon>
        <taxon>Camellia</taxon>
    </lineage>
</organism>
<name>A0ACC0GUD6_9ERIC</name>
<comment type="caution">
    <text evidence="1">The sequence shown here is derived from an EMBL/GenBank/DDBJ whole genome shotgun (WGS) entry which is preliminary data.</text>
</comment>
<reference evidence="1 2" key="1">
    <citation type="journal article" date="2022" name="Plant J.">
        <title>Chromosome-level genome of Camellia lanceoleosa provides a valuable resource for understanding genome evolution and self-incompatibility.</title>
        <authorList>
            <person name="Gong W."/>
            <person name="Xiao S."/>
            <person name="Wang L."/>
            <person name="Liao Z."/>
            <person name="Chang Y."/>
            <person name="Mo W."/>
            <person name="Hu G."/>
            <person name="Li W."/>
            <person name="Zhao G."/>
            <person name="Zhu H."/>
            <person name="Hu X."/>
            <person name="Ji K."/>
            <person name="Xiang X."/>
            <person name="Song Q."/>
            <person name="Yuan D."/>
            <person name="Jin S."/>
            <person name="Zhang L."/>
        </authorList>
    </citation>
    <scope>NUCLEOTIDE SEQUENCE [LARGE SCALE GENOMIC DNA]</scope>
    <source>
        <strain evidence="1">SQ_2022a</strain>
    </source>
</reference>
<evidence type="ECO:0000313" key="2">
    <source>
        <dbReference type="Proteomes" id="UP001060215"/>
    </source>
</evidence>
<dbReference type="Proteomes" id="UP001060215">
    <property type="component" value="Chromosome 9"/>
</dbReference>
<evidence type="ECO:0000313" key="1">
    <source>
        <dbReference type="EMBL" id="KAI8004321.1"/>
    </source>
</evidence>
<sequence>MMGAGAIKQDVKAMILTGLAGLVAGACSIAIGEFGSVYSQLDIEVAQPKRDKKRGGGGGQNKEEEKEGRPSPLKAATASAIAFTVGAMVPLLGAPFIRN</sequence>
<gene>
    <name evidence="1" type="ORF">LOK49_LG08G01390</name>
</gene>
<accession>A0ACC0GUD6</accession>